<feature type="region of interest" description="Disordered" evidence="2">
    <location>
        <begin position="257"/>
        <end position="278"/>
    </location>
</feature>
<dbReference type="InterPro" id="IPR027417">
    <property type="entry name" value="P-loop_NTPase"/>
</dbReference>
<evidence type="ECO:0000256" key="1">
    <source>
        <dbReference type="ARBA" id="ARBA00045658"/>
    </source>
</evidence>
<dbReference type="EMBL" id="LAPT01000007">
    <property type="protein sequence ID" value="PXF32824.1"/>
    <property type="molecule type" value="Genomic_DNA"/>
</dbReference>
<dbReference type="InterPro" id="IPR011629">
    <property type="entry name" value="CobW-like_C"/>
</dbReference>
<dbReference type="CDD" id="cd03112">
    <property type="entry name" value="CobW-like"/>
    <property type="match status" value="1"/>
</dbReference>
<feature type="domain" description="CobW C-terminal" evidence="3">
    <location>
        <begin position="283"/>
        <end position="366"/>
    </location>
</feature>
<dbReference type="SUPFAM" id="SSF52540">
    <property type="entry name" value="P-loop containing nucleoside triphosphate hydrolases"/>
    <property type="match status" value="1"/>
</dbReference>
<organism evidence="4 5">
    <name type="scientific">Pokkaliibacter plantistimulans</name>
    <dbReference type="NCBI Taxonomy" id="1635171"/>
    <lineage>
        <taxon>Bacteria</taxon>
        <taxon>Pseudomonadati</taxon>
        <taxon>Pseudomonadota</taxon>
        <taxon>Gammaproteobacteria</taxon>
        <taxon>Oceanospirillales</taxon>
        <taxon>Balneatrichaceae</taxon>
        <taxon>Pokkaliibacter</taxon>
    </lineage>
</organism>
<evidence type="ECO:0000313" key="5">
    <source>
        <dbReference type="Proteomes" id="UP000248090"/>
    </source>
</evidence>
<dbReference type="Proteomes" id="UP000248090">
    <property type="component" value="Unassembled WGS sequence"/>
</dbReference>
<evidence type="ECO:0000313" key="4">
    <source>
        <dbReference type="EMBL" id="PXF32824.1"/>
    </source>
</evidence>
<evidence type="ECO:0000256" key="2">
    <source>
        <dbReference type="SAM" id="MobiDB-lite"/>
    </source>
</evidence>
<dbReference type="Pfam" id="PF07683">
    <property type="entry name" value="CobW_C"/>
    <property type="match status" value="1"/>
</dbReference>
<dbReference type="Pfam" id="PF02492">
    <property type="entry name" value="cobW"/>
    <property type="match status" value="1"/>
</dbReference>
<sequence length="368" mass="39990">MLRQIPTNVITGFLGSGKTTLINQLLASKPENERWAILVNEFGQIGVDQAAFAAEGGIFIKEMAGGCMCCALGPSLQVGLAALLRQSRPDRLLIEPTGLGHPEGIIDTLQSEVFRQALDVRATICLLDPRNLQRPDVLANSTFQDQLSLADVIVVSKCDIAATDLIKLAEASSLNMYPPKQAVVQARAGHIDPALLDVVRAGTQQHPFTPSGAPELQEILEGTTTDKGTATDNSSNTAFTSTFEGLFTAATTPLAGSKLAPGVEHPHPGKPIRRSGSNGDFSSVGWQFHRDDVFDYTKLEPVLTAITSAIRVKGVFRIGDAWLLFNQVLGEFDYHRLAWRRDSRLEIISQQPLDWDSIEQQVIACIEH</sequence>
<dbReference type="PANTHER" id="PTHR13748">
    <property type="entry name" value="COBW-RELATED"/>
    <property type="match status" value="1"/>
</dbReference>
<dbReference type="RefSeq" id="WP_165838278.1">
    <property type="nucleotide sequence ID" value="NZ_CP177354.1"/>
</dbReference>
<dbReference type="SMART" id="SM00833">
    <property type="entry name" value="CobW_C"/>
    <property type="match status" value="1"/>
</dbReference>
<evidence type="ECO:0000259" key="3">
    <source>
        <dbReference type="SMART" id="SM00833"/>
    </source>
</evidence>
<name>A0ABX5M1N2_9GAMM</name>
<protein>
    <recommendedName>
        <fullName evidence="3">CobW C-terminal domain-containing protein</fullName>
    </recommendedName>
</protein>
<gene>
    <name evidence="4" type="ORF">WH50_02445</name>
</gene>
<dbReference type="InterPro" id="IPR051316">
    <property type="entry name" value="Zinc-reg_GTPase_activator"/>
</dbReference>
<dbReference type="Gene3D" id="3.40.50.300">
    <property type="entry name" value="P-loop containing nucleotide triphosphate hydrolases"/>
    <property type="match status" value="1"/>
</dbReference>
<comment type="caution">
    <text evidence="4">The sequence shown here is derived from an EMBL/GenBank/DDBJ whole genome shotgun (WGS) entry which is preliminary data.</text>
</comment>
<proteinExistence type="predicted"/>
<dbReference type="PANTHER" id="PTHR13748:SF46">
    <property type="entry name" value="ZINC CHAPERONE YEIR"/>
    <property type="match status" value="1"/>
</dbReference>
<keyword evidence="5" id="KW-1185">Reference proteome</keyword>
<accession>A0ABX5M1N2</accession>
<dbReference type="InterPro" id="IPR003495">
    <property type="entry name" value="CobW/HypB/UreG_nucleotide-bd"/>
</dbReference>
<reference evidence="4 5" key="1">
    <citation type="submission" date="2015-03" db="EMBL/GenBank/DDBJ databases">
        <authorList>
            <person name="Krishnan R."/>
            <person name="Midha S."/>
            <person name="Patil P.B."/>
            <person name="Rameshkumar N."/>
        </authorList>
    </citation>
    <scope>NUCLEOTIDE SEQUENCE [LARGE SCALE GENOMIC DNA]</scope>
    <source>
        <strain evidence="4 5">L1E11</strain>
    </source>
</reference>
<comment type="function">
    <text evidence="1">Zinc chaperone that directly transfers zinc cofactor to target proteins, thereby activating them. Zinc is transferred from the CXCC motif in the GTPase domain to the zinc binding site in target proteins in a process requiring GTP hydrolysis.</text>
</comment>